<feature type="domain" description="Ice-binding protein C-terminal" evidence="3">
    <location>
        <begin position="183"/>
        <end position="207"/>
    </location>
</feature>
<protein>
    <submittedName>
        <fullName evidence="4">PEPxxWA-CTERM sorting domain-containing protein</fullName>
    </submittedName>
</protein>
<organism evidence="4 5">
    <name type="scientific">Sphingomonas qilianensis</name>
    <dbReference type="NCBI Taxonomy" id="1736690"/>
    <lineage>
        <taxon>Bacteria</taxon>
        <taxon>Pseudomonadati</taxon>
        <taxon>Pseudomonadota</taxon>
        <taxon>Alphaproteobacteria</taxon>
        <taxon>Sphingomonadales</taxon>
        <taxon>Sphingomonadaceae</taxon>
        <taxon>Sphingomonas</taxon>
    </lineage>
</organism>
<dbReference type="NCBIfam" id="NF035944">
    <property type="entry name" value="PEPxxWA-CTERM"/>
    <property type="match status" value="1"/>
</dbReference>
<proteinExistence type="predicted"/>
<evidence type="ECO:0000313" key="5">
    <source>
        <dbReference type="Proteomes" id="UP001404104"/>
    </source>
</evidence>
<keyword evidence="2" id="KW-0812">Transmembrane</keyword>
<name>A0ABU9XS96_9SPHN</name>
<dbReference type="RefSeq" id="WP_345863104.1">
    <property type="nucleotide sequence ID" value="NZ_JBDIMF010000001.1"/>
</dbReference>
<keyword evidence="2" id="KW-1133">Transmembrane helix</keyword>
<comment type="caution">
    <text evidence="4">The sequence shown here is derived from an EMBL/GenBank/DDBJ whole genome shotgun (WGS) entry which is preliminary data.</text>
</comment>
<evidence type="ECO:0000256" key="2">
    <source>
        <dbReference type="SAM" id="Phobius"/>
    </source>
</evidence>
<accession>A0ABU9XS96</accession>
<evidence type="ECO:0000313" key="4">
    <source>
        <dbReference type="EMBL" id="MEN2785576.1"/>
    </source>
</evidence>
<gene>
    <name evidence="4" type="ORF">ABC969_03980</name>
</gene>
<dbReference type="InterPro" id="IPR013424">
    <property type="entry name" value="Ice-binding_C"/>
</dbReference>
<feature type="transmembrane region" description="Helical" evidence="2">
    <location>
        <begin position="12"/>
        <end position="32"/>
    </location>
</feature>
<evidence type="ECO:0000259" key="3">
    <source>
        <dbReference type="Pfam" id="PF07589"/>
    </source>
</evidence>
<dbReference type="Proteomes" id="UP001404104">
    <property type="component" value="Unassembled WGS sequence"/>
</dbReference>
<sequence>MDPSISLKNQYRAAAGVDGLLLVLLAVASFAISEQRDMLGWAPGAFAASPIPPSAMAAVLSPAPELGRGGFGGVGGPDFRRGAGPVGGSAFAGPGAVDPVTDGVGDVLPGAVSGLDDAIPGAGGLLPDGVASPGGGGTGGGGGGGGPGGGGAGGGGGGTGGGGGGTGGGGGGGGGGGAPPVSAVPEPSSWLLMVLSFGAVGVALRRRRARGLAPIAAASN</sequence>
<dbReference type="Pfam" id="PF07589">
    <property type="entry name" value="PEP-CTERM"/>
    <property type="match status" value="1"/>
</dbReference>
<reference evidence="4 5" key="1">
    <citation type="submission" date="2024-05" db="EMBL/GenBank/DDBJ databases">
        <authorList>
            <person name="Liu Q."/>
            <person name="Xin Y.-H."/>
        </authorList>
    </citation>
    <scope>NUCLEOTIDE SEQUENCE [LARGE SCALE GENOMIC DNA]</scope>
    <source>
        <strain evidence="4 5">CGMCC 1.15349</strain>
    </source>
</reference>
<keyword evidence="5" id="KW-1185">Reference proteome</keyword>
<dbReference type="NCBIfam" id="TIGR02595">
    <property type="entry name" value="PEP_CTERM"/>
    <property type="match status" value="1"/>
</dbReference>
<feature type="compositionally biased region" description="Gly residues" evidence="1">
    <location>
        <begin position="123"/>
        <end position="178"/>
    </location>
</feature>
<feature type="region of interest" description="Disordered" evidence="1">
    <location>
        <begin position="123"/>
        <end position="182"/>
    </location>
</feature>
<evidence type="ECO:0000256" key="1">
    <source>
        <dbReference type="SAM" id="MobiDB-lite"/>
    </source>
</evidence>
<dbReference type="EMBL" id="JBDIMF010000001">
    <property type="protein sequence ID" value="MEN2785576.1"/>
    <property type="molecule type" value="Genomic_DNA"/>
</dbReference>
<keyword evidence="2" id="KW-0472">Membrane</keyword>